<keyword evidence="3" id="KW-0808">Transferase</keyword>
<dbReference type="Pfam" id="PF13920">
    <property type="entry name" value="zf-C3HC4_3"/>
    <property type="match status" value="1"/>
</dbReference>
<accession>A0A7K6EHD1</accession>
<evidence type="ECO:0000313" key="12">
    <source>
        <dbReference type="EMBL" id="NWV37818.1"/>
    </source>
</evidence>
<evidence type="ECO:0000256" key="3">
    <source>
        <dbReference type="ARBA" id="ARBA00022679"/>
    </source>
</evidence>
<dbReference type="Proteomes" id="UP000575029">
    <property type="component" value="Unassembled WGS sequence"/>
</dbReference>
<dbReference type="EMBL" id="VZRM01004870">
    <property type="protein sequence ID" value="NWV37818.1"/>
    <property type="molecule type" value="Genomic_DNA"/>
</dbReference>
<keyword evidence="13" id="KW-1185">Reference proteome</keyword>
<sequence>KATETKWNCAICQDARDDLTYVMPCLHRFCLSCIMRWAEMQTVCPLCREPIESVKFSVKTDSYIDCVFASSAESENASSWAGITLGQLVKHSFVESPSRSPRGILRQAEQAGAGTEPVGGILPSVWAELFQREEHLLDPVVRWLRQELQARYGTRWWMARIGESMILHAVSLCGPARNVLVHVLQDFFEEHTEPLIQGMIDIIVSQCSEEAQRLLQSQEVPEDNPLDSSSSFQVPTTAPHSTLTNGSADSTPVSSPLGSSMVDQPSTSEAVSPTLLSSSSAPVPAEQEELEPAAAADPSAQGSSHSPSTPRQSRDPLPRRPQRSRRRRAASHLDSPQPFKRPPNQQ</sequence>
<protein>
    <recommendedName>
        <fullName evidence="2">RING-type E3 ubiquitin transferase</fullName>
        <ecNumber evidence="2">2.3.2.27</ecNumber>
    </recommendedName>
</protein>
<dbReference type="EC" id="2.3.2.27" evidence="2"/>
<dbReference type="GO" id="GO:0016874">
    <property type="term" value="F:ligase activity"/>
    <property type="evidence" value="ECO:0007669"/>
    <property type="project" value="UniProtKB-KW"/>
</dbReference>
<dbReference type="InterPro" id="IPR013083">
    <property type="entry name" value="Znf_RING/FYVE/PHD"/>
</dbReference>
<dbReference type="PANTHER" id="PTHR46077:SF1">
    <property type="entry name" value="TOP1 BINDING ARGININE_SERINE RICH PROTEIN, E3 UBIQUITIN LIGASE"/>
    <property type="match status" value="1"/>
</dbReference>
<dbReference type="CDD" id="cd23130">
    <property type="entry name" value="RING-HC_EHV1-like"/>
    <property type="match status" value="1"/>
</dbReference>
<feature type="domain" description="RING-type" evidence="11">
    <location>
        <begin position="9"/>
        <end position="48"/>
    </location>
</feature>
<dbReference type="Gene3D" id="3.30.40.10">
    <property type="entry name" value="Zinc/RING finger domain, C3HC4 (zinc finger)"/>
    <property type="match status" value="1"/>
</dbReference>
<dbReference type="SMART" id="SM00184">
    <property type="entry name" value="RING"/>
    <property type="match status" value="1"/>
</dbReference>
<evidence type="ECO:0000256" key="1">
    <source>
        <dbReference type="ARBA" id="ARBA00000900"/>
    </source>
</evidence>
<comment type="caution">
    <text evidence="12">The sequence shown here is derived from an EMBL/GenBank/DDBJ whole genome shotgun (WGS) entry which is preliminary data.</text>
</comment>
<dbReference type="InterPro" id="IPR001841">
    <property type="entry name" value="Znf_RING"/>
</dbReference>
<organism evidence="12 13">
    <name type="scientific">Grantiella picta</name>
    <dbReference type="NCBI Taxonomy" id="266360"/>
    <lineage>
        <taxon>Eukaryota</taxon>
        <taxon>Metazoa</taxon>
        <taxon>Chordata</taxon>
        <taxon>Craniata</taxon>
        <taxon>Vertebrata</taxon>
        <taxon>Euteleostomi</taxon>
        <taxon>Archelosauria</taxon>
        <taxon>Archosauria</taxon>
        <taxon>Dinosauria</taxon>
        <taxon>Saurischia</taxon>
        <taxon>Theropoda</taxon>
        <taxon>Coelurosauria</taxon>
        <taxon>Aves</taxon>
        <taxon>Neognathae</taxon>
        <taxon>Neoaves</taxon>
        <taxon>Telluraves</taxon>
        <taxon>Australaves</taxon>
        <taxon>Passeriformes</taxon>
        <taxon>Meliphagoidea</taxon>
        <taxon>Meliphagidae</taxon>
        <taxon>Grantiella</taxon>
    </lineage>
</organism>
<evidence type="ECO:0000313" key="13">
    <source>
        <dbReference type="Proteomes" id="UP000575029"/>
    </source>
</evidence>
<keyword evidence="12" id="KW-0436">Ligase</keyword>
<feature type="compositionally biased region" description="Polar residues" evidence="10">
    <location>
        <begin position="226"/>
        <end position="280"/>
    </location>
</feature>
<proteinExistence type="predicted"/>
<evidence type="ECO:0000256" key="8">
    <source>
        <dbReference type="ARBA" id="ARBA00023163"/>
    </source>
</evidence>
<dbReference type="PANTHER" id="PTHR46077">
    <property type="entry name" value="E3 UBIQUITIN-PROTEIN LIGASE TOPORS"/>
    <property type="match status" value="1"/>
</dbReference>
<gene>
    <name evidence="12" type="primary">Topors_0</name>
    <name evidence="12" type="ORF">GRAPIC_R08654</name>
</gene>
<dbReference type="GO" id="GO:0000209">
    <property type="term" value="P:protein polyubiquitination"/>
    <property type="evidence" value="ECO:0007669"/>
    <property type="project" value="TreeGrafter"/>
</dbReference>
<keyword evidence="5 9" id="KW-0863">Zinc-finger</keyword>
<keyword evidence="4" id="KW-0479">Metal-binding</keyword>
<dbReference type="PROSITE" id="PS50089">
    <property type="entry name" value="ZF_RING_2"/>
    <property type="match status" value="1"/>
</dbReference>
<name>A0A7K6EHD1_9PASS</name>
<dbReference type="AlphaFoldDB" id="A0A7K6EHD1"/>
<evidence type="ECO:0000256" key="4">
    <source>
        <dbReference type="ARBA" id="ARBA00022723"/>
    </source>
</evidence>
<evidence type="ECO:0000256" key="5">
    <source>
        <dbReference type="ARBA" id="ARBA00022771"/>
    </source>
</evidence>
<evidence type="ECO:0000256" key="6">
    <source>
        <dbReference type="ARBA" id="ARBA00022833"/>
    </source>
</evidence>
<evidence type="ECO:0000256" key="2">
    <source>
        <dbReference type="ARBA" id="ARBA00012483"/>
    </source>
</evidence>
<keyword evidence="7" id="KW-0805">Transcription regulation</keyword>
<feature type="non-terminal residue" evidence="12">
    <location>
        <position position="1"/>
    </location>
</feature>
<keyword evidence="8" id="KW-0804">Transcription</keyword>
<dbReference type="SUPFAM" id="SSF57850">
    <property type="entry name" value="RING/U-box"/>
    <property type="match status" value="1"/>
</dbReference>
<evidence type="ECO:0000256" key="10">
    <source>
        <dbReference type="SAM" id="MobiDB-lite"/>
    </source>
</evidence>
<evidence type="ECO:0000259" key="11">
    <source>
        <dbReference type="PROSITE" id="PS50089"/>
    </source>
</evidence>
<dbReference type="GO" id="GO:0061630">
    <property type="term" value="F:ubiquitin protein ligase activity"/>
    <property type="evidence" value="ECO:0007669"/>
    <property type="project" value="UniProtKB-EC"/>
</dbReference>
<feature type="region of interest" description="Disordered" evidence="10">
    <location>
        <begin position="214"/>
        <end position="346"/>
    </location>
</feature>
<dbReference type="PROSITE" id="PS00518">
    <property type="entry name" value="ZF_RING_1"/>
    <property type="match status" value="1"/>
</dbReference>
<dbReference type="InterPro" id="IPR017907">
    <property type="entry name" value="Znf_RING_CS"/>
</dbReference>
<feature type="compositionally biased region" description="Basic residues" evidence="10">
    <location>
        <begin position="320"/>
        <end position="330"/>
    </location>
</feature>
<comment type="catalytic activity">
    <reaction evidence="1">
        <text>S-ubiquitinyl-[E2 ubiquitin-conjugating enzyme]-L-cysteine + [acceptor protein]-L-lysine = [E2 ubiquitin-conjugating enzyme]-L-cysteine + N(6)-ubiquitinyl-[acceptor protein]-L-lysine.</text>
        <dbReference type="EC" id="2.3.2.27"/>
    </reaction>
</comment>
<dbReference type="GO" id="GO:0006513">
    <property type="term" value="P:protein monoubiquitination"/>
    <property type="evidence" value="ECO:0007669"/>
    <property type="project" value="TreeGrafter"/>
</dbReference>
<keyword evidence="6" id="KW-0862">Zinc</keyword>
<dbReference type="GO" id="GO:0008270">
    <property type="term" value="F:zinc ion binding"/>
    <property type="evidence" value="ECO:0007669"/>
    <property type="project" value="UniProtKB-KW"/>
</dbReference>
<evidence type="ECO:0000256" key="9">
    <source>
        <dbReference type="PROSITE-ProRule" id="PRU00175"/>
    </source>
</evidence>
<feature type="non-terminal residue" evidence="12">
    <location>
        <position position="346"/>
    </location>
</feature>
<reference evidence="12 13" key="1">
    <citation type="submission" date="2019-09" db="EMBL/GenBank/DDBJ databases">
        <title>Bird 10,000 Genomes (B10K) Project - Family phase.</title>
        <authorList>
            <person name="Zhang G."/>
        </authorList>
    </citation>
    <scope>NUCLEOTIDE SEQUENCE [LARGE SCALE GENOMIC DNA]</scope>
    <source>
        <strain evidence="12">B10K-DU-029-50</strain>
        <tissue evidence="12">Heart</tissue>
    </source>
</reference>
<evidence type="ECO:0000256" key="7">
    <source>
        <dbReference type="ARBA" id="ARBA00023015"/>
    </source>
</evidence>